<proteinExistence type="predicted"/>
<feature type="region of interest" description="Disordered" evidence="1">
    <location>
        <begin position="108"/>
        <end position="196"/>
    </location>
</feature>
<organism evidence="2 3">
    <name type="scientific">Dechloromonas hankyongensis</name>
    <dbReference type="NCBI Taxonomy" id="2908002"/>
    <lineage>
        <taxon>Bacteria</taxon>
        <taxon>Pseudomonadati</taxon>
        <taxon>Pseudomonadota</taxon>
        <taxon>Betaproteobacteria</taxon>
        <taxon>Rhodocyclales</taxon>
        <taxon>Azonexaceae</taxon>
        <taxon>Dechloromonas</taxon>
    </lineage>
</organism>
<evidence type="ECO:0000313" key="3">
    <source>
        <dbReference type="Proteomes" id="UP001165384"/>
    </source>
</evidence>
<feature type="region of interest" description="Disordered" evidence="1">
    <location>
        <begin position="50"/>
        <end position="81"/>
    </location>
</feature>
<keyword evidence="3" id="KW-1185">Reference proteome</keyword>
<protein>
    <submittedName>
        <fullName evidence="2">Uncharacterized protein</fullName>
    </submittedName>
</protein>
<evidence type="ECO:0000256" key="1">
    <source>
        <dbReference type="SAM" id="MobiDB-lite"/>
    </source>
</evidence>
<name>A0ABS9K3F0_9RHOO</name>
<evidence type="ECO:0000313" key="2">
    <source>
        <dbReference type="EMBL" id="MCG2577675.1"/>
    </source>
</evidence>
<accession>A0ABS9K3F0</accession>
<gene>
    <name evidence="2" type="ORF">LZ012_11790</name>
</gene>
<sequence>MSILQDLDPQYAKIHAQPSSNRKTAILAGTALFVLGSGYWAMTQLLPPSSSVDQTPTSYTSPAAPISDETQKNAASMPPTLVKPKTLYPMTKVASASLSATIRNDTENMTSAAQRPPASPPTNLAENTPGSLANTEYRRPTQPAASHAKTASAHRTAKSELRNTATPRAAKSEKNQSSGGKRTNERDIDIITAIVR</sequence>
<dbReference type="EMBL" id="JAKLTN010000002">
    <property type="protein sequence ID" value="MCG2577675.1"/>
    <property type="molecule type" value="Genomic_DNA"/>
</dbReference>
<feature type="compositionally biased region" description="Polar residues" evidence="1">
    <location>
        <begin position="121"/>
        <end position="134"/>
    </location>
</feature>
<reference evidence="2" key="1">
    <citation type="submission" date="2022-01" db="EMBL/GenBank/DDBJ databases">
        <authorList>
            <person name="Jo J.-H."/>
            <person name="Im W.-T."/>
        </authorList>
    </citation>
    <scope>NUCLEOTIDE SEQUENCE</scope>
    <source>
        <strain evidence="2">XY25</strain>
    </source>
</reference>
<dbReference type="Proteomes" id="UP001165384">
    <property type="component" value="Unassembled WGS sequence"/>
</dbReference>
<dbReference type="RefSeq" id="WP_275711006.1">
    <property type="nucleotide sequence ID" value="NZ_JAKLTN010000002.1"/>
</dbReference>
<comment type="caution">
    <text evidence="2">The sequence shown here is derived from an EMBL/GenBank/DDBJ whole genome shotgun (WGS) entry which is preliminary data.</text>
</comment>
<feature type="compositionally biased region" description="Polar residues" evidence="1">
    <location>
        <begin position="50"/>
        <end position="61"/>
    </location>
</feature>